<organism evidence="2 3">
    <name type="scientific">Hyaloperonospora brassicae</name>
    <name type="common">Brassica downy mildew</name>
    <name type="synonym">Peronospora brassicae</name>
    <dbReference type="NCBI Taxonomy" id="162125"/>
    <lineage>
        <taxon>Eukaryota</taxon>
        <taxon>Sar</taxon>
        <taxon>Stramenopiles</taxon>
        <taxon>Oomycota</taxon>
        <taxon>Peronosporomycetes</taxon>
        <taxon>Peronosporales</taxon>
        <taxon>Peronosporaceae</taxon>
        <taxon>Hyaloperonospora</taxon>
    </lineage>
</organism>
<dbReference type="Proteomes" id="UP001162031">
    <property type="component" value="Unassembled WGS sequence"/>
</dbReference>
<evidence type="ECO:0000313" key="3">
    <source>
        <dbReference type="Proteomes" id="UP001162031"/>
    </source>
</evidence>
<evidence type="ECO:0000256" key="1">
    <source>
        <dbReference type="SAM" id="MobiDB-lite"/>
    </source>
</evidence>
<evidence type="ECO:0008006" key="4">
    <source>
        <dbReference type="Google" id="ProtNLM"/>
    </source>
</evidence>
<proteinExistence type="predicted"/>
<keyword evidence="3" id="KW-1185">Reference proteome</keyword>
<name>A0AAV0TGC0_HYABA</name>
<evidence type="ECO:0000313" key="2">
    <source>
        <dbReference type="EMBL" id="CAI5719672.1"/>
    </source>
</evidence>
<protein>
    <recommendedName>
        <fullName evidence="4">RxLR effector candidate protein</fullName>
    </recommendedName>
</protein>
<comment type="caution">
    <text evidence="2">The sequence shown here is derived from an EMBL/GenBank/DDBJ whole genome shotgun (WGS) entry which is preliminary data.</text>
</comment>
<reference evidence="2" key="1">
    <citation type="submission" date="2022-12" db="EMBL/GenBank/DDBJ databases">
        <authorList>
            <person name="Webb A."/>
        </authorList>
    </citation>
    <scope>NUCLEOTIDE SEQUENCE</scope>
    <source>
        <strain evidence="2">Hp1</strain>
    </source>
</reference>
<dbReference type="EMBL" id="CANTFL010000251">
    <property type="protein sequence ID" value="CAI5719672.1"/>
    <property type="molecule type" value="Genomic_DNA"/>
</dbReference>
<feature type="region of interest" description="Disordered" evidence="1">
    <location>
        <begin position="27"/>
        <end position="47"/>
    </location>
</feature>
<gene>
    <name evidence="2" type="ORF">HBR001_LOCUS2237</name>
</gene>
<sequence length="435" mass="49027">MRVHSISLVAVAATVVCLDRPSGISGLTIKNDDHAGPNPTRDNPDTVVATTGVTPSDAMDESKTMFNSAWIERVSAVVSGSPLSALWKLLTSGGKSIAEHERELLRLPTHLFDPSPKLTEALVKHWYAENRDIDKLCESLKLSSATRDPTALFRAGDYRKIEVLRSYIEHVNKRKGSNHELIKTLRKNLSDSSLSTFLLDSIRFGVPDNAAYAAKLQQEMMASWEKDGLSADNLFATLGMEKKGKEVFGSMELSTLERYVEYLQVENLLLHDAYVQLRDGTVLRQDEYQLLQGGYMRRQGKTVLHRNEYTLQGVYVQLRDGIVLSQDDFMLFRDQLVLNALINGFKSEQKVAMLAGARNGHHPEAGEYLKALLRRWKIRDIAPERLFAAKHFATDPSGDARTMEDFIFDAYRNFYLTDESLSEVLQDLIRSRVLS</sequence>
<accession>A0AAV0TGC0</accession>
<dbReference type="AlphaFoldDB" id="A0AAV0TGC0"/>